<dbReference type="PROSITE" id="PS50088">
    <property type="entry name" value="ANK_REPEAT"/>
    <property type="match status" value="4"/>
</dbReference>
<comment type="caution">
    <text evidence="5">The sequence shown here is derived from an EMBL/GenBank/DDBJ whole genome shotgun (WGS) entry which is preliminary data.</text>
</comment>
<keyword evidence="4" id="KW-0472">Membrane</keyword>
<sequence>MKKSSSENIIHKAQRVEMLSKVKNNWEIIFGVIRSDRLGFGNTLLDWTVVFGCYELFRLALNKMTTFERKMILGRYSIKLSCEIMSLLHLAILGGSLEIVADLVCHGANLNFCSSWFEPPIHLAMMTDRYDMVCLLLRHGAQISLRTIFAHHAKYIENDVPSNNQQVNTLINACIEFDKNQTELHKALRQNDLEKLRSSIRPETINLKTKRGLTALHYAVLLNNLEAVKVLFYEELPEFNDTSFPLRQDRHEENSKPKVNICDNNGLTAVHLAVIMNNIEIVSLLLRNKADVKVIDDMYRTPLHYTTNDKATKLLLKYNSPKKWPESLRNEYINKYEGSSISAFRTTCFNLTLQTAFRFVFRDFVNLQDKNGNTPLHCVIERDLLNLGGIDLIETLIKNGANPYLFNNRCISAVELFENRDDTNNLLPSTAKHRQLIQNFHKGFASVTFLLALTFLVIFYFLMISAESKSELHCVGEVTETDLALASVTVVGKLCKSRRSSGCATFSFSDQNPVENIGLTKPTFAILVLCYLSE</sequence>
<accession>A0A8S3SXP0</accession>
<dbReference type="Pfam" id="PF00023">
    <property type="entry name" value="Ank"/>
    <property type="match status" value="1"/>
</dbReference>
<dbReference type="PROSITE" id="PS50297">
    <property type="entry name" value="ANK_REP_REGION"/>
    <property type="match status" value="1"/>
</dbReference>
<feature type="transmembrane region" description="Helical" evidence="4">
    <location>
        <begin position="443"/>
        <end position="463"/>
    </location>
</feature>
<feature type="repeat" description="ANK" evidence="3">
    <location>
        <begin position="265"/>
        <end position="297"/>
    </location>
</feature>
<feature type="repeat" description="ANK" evidence="3">
    <location>
        <begin position="371"/>
        <end position="408"/>
    </location>
</feature>
<dbReference type="Proteomes" id="UP000683360">
    <property type="component" value="Unassembled WGS sequence"/>
</dbReference>
<organism evidence="5 6">
    <name type="scientific">Mytilus edulis</name>
    <name type="common">Blue mussel</name>
    <dbReference type="NCBI Taxonomy" id="6550"/>
    <lineage>
        <taxon>Eukaryota</taxon>
        <taxon>Metazoa</taxon>
        <taxon>Spiralia</taxon>
        <taxon>Lophotrochozoa</taxon>
        <taxon>Mollusca</taxon>
        <taxon>Bivalvia</taxon>
        <taxon>Autobranchia</taxon>
        <taxon>Pteriomorphia</taxon>
        <taxon>Mytilida</taxon>
        <taxon>Mytiloidea</taxon>
        <taxon>Mytilidae</taxon>
        <taxon>Mytilinae</taxon>
        <taxon>Mytilus</taxon>
    </lineage>
</organism>
<dbReference type="InterPro" id="IPR002110">
    <property type="entry name" value="Ankyrin_rpt"/>
</dbReference>
<dbReference type="SUPFAM" id="SSF48403">
    <property type="entry name" value="Ankyrin repeat"/>
    <property type="match status" value="1"/>
</dbReference>
<evidence type="ECO:0000313" key="6">
    <source>
        <dbReference type="Proteomes" id="UP000683360"/>
    </source>
</evidence>
<dbReference type="SMART" id="SM00248">
    <property type="entry name" value="ANK"/>
    <property type="match status" value="7"/>
</dbReference>
<keyword evidence="4" id="KW-0812">Transmembrane</keyword>
<keyword evidence="2 3" id="KW-0040">ANK repeat</keyword>
<dbReference type="InterPro" id="IPR036770">
    <property type="entry name" value="Ankyrin_rpt-contain_sf"/>
</dbReference>
<keyword evidence="6" id="KW-1185">Reference proteome</keyword>
<dbReference type="Pfam" id="PF12796">
    <property type="entry name" value="Ank_2"/>
    <property type="match status" value="2"/>
</dbReference>
<evidence type="ECO:0000256" key="3">
    <source>
        <dbReference type="PROSITE-ProRule" id="PRU00023"/>
    </source>
</evidence>
<evidence type="ECO:0000256" key="2">
    <source>
        <dbReference type="ARBA" id="ARBA00023043"/>
    </source>
</evidence>
<name>A0A8S3SXP0_MYTED</name>
<dbReference type="AlphaFoldDB" id="A0A8S3SXP0"/>
<evidence type="ECO:0000256" key="1">
    <source>
        <dbReference type="ARBA" id="ARBA00022737"/>
    </source>
</evidence>
<evidence type="ECO:0000256" key="4">
    <source>
        <dbReference type="SAM" id="Phobius"/>
    </source>
</evidence>
<feature type="repeat" description="ANK" evidence="3">
    <location>
        <begin position="83"/>
        <end position="115"/>
    </location>
</feature>
<evidence type="ECO:0000313" key="5">
    <source>
        <dbReference type="EMBL" id="CAG2224311.1"/>
    </source>
</evidence>
<dbReference type="Gene3D" id="1.25.40.20">
    <property type="entry name" value="Ankyrin repeat-containing domain"/>
    <property type="match status" value="3"/>
</dbReference>
<feature type="repeat" description="ANK" evidence="3">
    <location>
        <begin position="120"/>
        <end position="148"/>
    </location>
</feature>
<protein>
    <submittedName>
        <fullName evidence="5">Uncharacterized protein</fullName>
    </submittedName>
</protein>
<keyword evidence="1" id="KW-0677">Repeat</keyword>
<keyword evidence="4" id="KW-1133">Transmembrane helix</keyword>
<gene>
    <name evidence="5" type="ORF">MEDL_37517</name>
</gene>
<proteinExistence type="predicted"/>
<dbReference type="PANTHER" id="PTHR24171">
    <property type="entry name" value="ANKYRIN REPEAT DOMAIN-CONTAINING PROTEIN 39-RELATED"/>
    <property type="match status" value="1"/>
</dbReference>
<reference evidence="5" key="1">
    <citation type="submission" date="2021-03" db="EMBL/GenBank/DDBJ databases">
        <authorList>
            <person name="Bekaert M."/>
        </authorList>
    </citation>
    <scope>NUCLEOTIDE SEQUENCE</scope>
</reference>
<dbReference type="EMBL" id="CAJPWZ010001801">
    <property type="protein sequence ID" value="CAG2224311.1"/>
    <property type="molecule type" value="Genomic_DNA"/>
</dbReference>
<dbReference type="Pfam" id="PF13637">
    <property type="entry name" value="Ank_4"/>
    <property type="match status" value="1"/>
</dbReference>
<dbReference type="OrthoDB" id="674805at2759"/>